<organism evidence="4 5">
    <name type="scientific">Mycoplasma tullyi</name>
    <dbReference type="NCBI Taxonomy" id="1612150"/>
    <lineage>
        <taxon>Bacteria</taxon>
        <taxon>Bacillati</taxon>
        <taxon>Mycoplasmatota</taxon>
        <taxon>Mollicutes</taxon>
        <taxon>Mycoplasmataceae</taxon>
        <taxon>Mycoplasma</taxon>
    </lineage>
</organism>
<dbReference type="Pfam" id="PF05692">
    <property type="entry name" value="Myco_haema"/>
    <property type="match status" value="1"/>
</dbReference>
<dbReference type="Pfam" id="PF07554">
    <property type="entry name" value="FIVAR"/>
    <property type="match status" value="2"/>
</dbReference>
<dbReference type="InterPro" id="IPR008692">
    <property type="entry name" value="Hemogglutn_Mycoplasma"/>
</dbReference>
<sequence length="697" mass="75107">MKRKNILKFVSLLGIGSFVMLAAASCSQATNATQNPRSATPNDGNTNPSSGQGMVDAAARELSVAKASLTTLVDSESKTTELYTDYAKIQKTLKEAFATARAVLGKSDSTTQSLNDAKSTLDSAISDAEKQKTDFDEKNGDLVKAYTSLKDALAKETTLLESVEGPNYEAIKNNLVTLYAQARPIVETTLIPITGESPKVDDVTKVSMTLANAVMRNNAWKLNADNLVSSFVKRTLAKKDLTAGANQTNTMPQPGNYSFVAYSVNIGTDDAKTGSSNSNNNTTPNWNFAQRVVWTAPDSGATVTPISNTEENSKPLTDVSWIYSLTGAEAKYKLTIPYFGVSKNAYLYFPYKLVNMNDQVALQYKLNEEDAKVVEFGMMNSEPSGASGPSAGRGDSETGIVKPSGSEETGADQTMASTPIRNATPTVDDIKIYKIELKDLKFGLNTVEFSVPMNGEDNMMKVAPMIGNMYITSSNAKANEDKIYADLFGNSYNQENSSTAVTVDLLKGYSLAASYNTYIRQFTNLKTENPVYLVGLIGDGVPRFTEINKTDPTKLANNTTTPNTNGERRTFTIYVNAPQAGEYSISGSYISSSSEMRSIKFSAGDMTTTTNNSVTVSFKQAKENFTSLETFNTADEATMTTTSGDMKKTLNLKEGLNKVVITKGSVDGTPFIGNLTFTLMNSASNSNSQGVGADKEN</sequence>
<dbReference type="RefSeq" id="WP_182078968.1">
    <property type="nucleotide sequence ID" value="NZ_CP059674.1"/>
</dbReference>
<feature type="chain" id="PRO_5027842378" evidence="2">
    <location>
        <begin position="23"/>
        <end position="697"/>
    </location>
</feature>
<feature type="compositionally biased region" description="Polar residues" evidence="1">
    <location>
        <begin position="411"/>
        <end position="420"/>
    </location>
</feature>
<feature type="region of interest" description="Disordered" evidence="1">
    <location>
        <begin position="31"/>
        <end position="53"/>
    </location>
</feature>
<evidence type="ECO:0000256" key="1">
    <source>
        <dbReference type="SAM" id="MobiDB-lite"/>
    </source>
</evidence>
<dbReference type="Gene3D" id="2.60.120.260">
    <property type="entry name" value="Galactose-binding domain-like"/>
    <property type="match status" value="1"/>
</dbReference>
<evidence type="ECO:0000259" key="3">
    <source>
        <dbReference type="Pfam" id="PF05692"/>
    </source>
</evidence>
<name>A0A7D7Y8D9_9MOLU</name>
<evidence type="ECO:0000313" key="5">
    <source>
        <dbReference type="Proteomes" id="UP000514704"/>
    </source>
</evidence>
<feature type="signal peptide" evidence="2">
    <location>
        <begin position="1"/>
        <end position="22"/>
    </location>
</feature>
<accession>A0A7D7Y8D9</accession>
<evidence type="ECO:0000313" key="4">
    <source>
        <dbReference type="EMBL" id="QMT98695.1"/>
    </source>
</evidence>
<evidence type="ECO:0000256" key="2">
    <source>
        <dbReference type="SAM" id="SignalP"/>
    </source>
</evidence>
<reference evidence="4 5" key="1">
    <citation type="journal article" date="2017" name="Int. J. Syst. Evol. Microbiol.">
        <title>Mycoplasma tullyi sp. nov., isolated from penguins of the genus Spheniscus.</title>
        <authorList>
            <person name="Yavari C.A."/>
            <person name="Ramirez A.S."/>
            <person name="Nicholas R.A.J."/>
            <person name="Radford A.D."/>
            <person name="Darby A.C."/>
            <person name="Bradbury J.M."/>
        </authorList>
    </citation>
    <scope>NUCLEOTIDE SEQUENCE [LARGE SCALE GENOMIC DNA]</scope>
    <source>
        <strain evidence="4 5">56A97T</strain>
    </source>
</reference>
<keyword evidence="2" id="KW-0732">Signal</keyword>
<dbReference type="AlphaFoldDB" id="A0A7D7Y8D9"/>
<protein>
    <submittedName>
        <fullName evidence="4">FIVAR domain-containing protein</fullName>
    </submittedName>
</protein>
<dbReference type="Proteomes" id="UP000514704">
    <property type="component" value="Chromosome"/>
</dbReference>
<feature type="domain" description="Haemagglutinin Mycoplasma" evidence="3">
    <location>
        <begin position="231"/>
        <end position="680"/>
    </location>
</feature>
<gene>
    <name evidence="4" type="ORF">H3143_00965</name>
</gene>
<keyword evidence="5" id="KW-1185">Reference proteome</keyword>
<feature type="region of interest" description="Disordered" evidence="1">
    <location>
        <begin position="379"/>
        <end position="420"/>
    </location>
</feature>
<dbReference type="PROSITE" id="PS51257">
    <property type="entry name" value="PROKAR_LIPOPROTEIN"/>
    <property type="match status" value="1"/>
</dbReference>
<feature type="compositionally biased region" description="Polar residues" evidence="1">
    <location>
        <begin position="31"/>
        <end position="52"/>
    </location>
</feature>
<feature type="compositionally biased region" description="Low complexity" evidence="1">
    <location>
        <begin position="383"/>
        <end position="392"/>
    </location>
</feature>
<proteinExistence type="predicted"/>
<dbReference type="EMBL" id="CP059674">
    <property type="protein sequence ID" value="QMT98695.1"/>
    <property type="molecule type" value="Genomic_DNA"/>
</dbReference>
<dbReference type="KEGG" id="mtuy:H3143_00965"/>